<keyword evidence="2" id="KW-0282">Flagellum</keyword>
<keyword evidence="2" id="KW-0966">Cell projection</keyword>
<feature type="region of interest" description="Disordered" evidence="1">
    <location>
        <begin position="1"/>
        <end position="20"/>
    </location>
</feature>
<gene>
    <name evidence="2" type="ORF">SAMN04487991_2562</name>
</gene>
<accession>A0A1I3SSM3</accession>
<keyword evidence="2" id="KW-0969">Cilium</keyword>
<keyword evidence="3" id="KW-1185">Reference proteome</keyword>
<dbReference type="STRING" id="588602.SAMN04487991_2562"/>
<dbReference type="AlphaFoldDB" id="A0A1I3SSM3"/>
<evidence type="ECO:0000256" key="1">
    <source>
        <dbReference type="SAM" id="MobiDB-lite"/>
    </source>
</evidence>
<evidence type="ECO:0000313" key="2">
    <source>
        <dbReference type="EMBL" id="SFJ61232.1"/>
    </source>
</evidence>
<sequence>MTKAAAQSKEAKAKSKPKVKRKLRSGRGALWIIALVLGSSAVIRLASGTGAAIAREMSELSHGDMPQEQVATAALCKTDEETAALLESLMRRERDVEDKELLIAQKMKAIEVARAEVLSNMNALKEAEAKLESTMARSQNAAEDDLAKLTSVYESMKPKDAAALFEAMSPDFAAGFLGRMRSDAAGAIMAGLKPETAYTISVILAGRNAKAPTE</sequence>
<name>A0A1I3SSM3_9RHOB</name>
<organism evidence="2 3">
    <name type="scientific">Celeribacter neptunius</name>
    <dbReference type="NCBI Taxonomy" id="588602"/>
    <lineage>
        <taxon>Bacteria</taxon>
        <taxon>Pseudomonadati</taxon>
        <taxon>Pseudomonadota</taxon>
        <taxon>Alphaproteobacteria</taxon>
        <taxon>Rhodobacterales</taxon>
        <taxon>Roseobacteraceae</taxon>
        <taxon>Celeribacter</taxon>
    </lineage>
</organism>
<reference evidence="3" key="1">
    <citation type="submission" date="2016-10" db="EMBL/GenBank/DDBJ databases">
        <authorList>
            <person name="Varghese N."/>
            <person name="Submissions S."/>
        </authorList>
    </citation>
    <scope>NUCLEOTIDE SEQUENCE [LARGE SCALE GENOMIC DNA]</scope>
    <source>
        <strain evidence="3">DSM 26471</strain>
    </source>
</reference>
<dbReference type="OrthoDB" id="9791432at2"/>
<evidence type="ECO:0000313" key="3">
    <source>
        <dbReference type="Proteomes" id="UP000199630"/>
    </source>
</evidence>
<dbReference type="Proteomes" id="UP000199630">
    <property type="component" value="Unassembled WGS sequence"/>
</dbReference>
<dbReference type="SUPFAM" id="SSF158791">
    <property type="entry name" value="MgtE N-terminal domain-like"/>
    <property type="match status" value="1"/>
</dbReference>
<protein>
    <submittedName>
        <fullName evidence="2">Flagellar motility protein MotE, a chaperone for MotC folding</fullName>
    </submittedName>
</protein>
<proteinExistence type="predicted"/>
<dbReference type="RefSeq" id="WP_090061079.1">
    <property type="nucleotide sequence ID" value="NZ_FORH01000004.1"/>
</dbReference>
<dbReference type="EMBL" id="FORH01000004">
    <property type="protein sequence ID" value="SFJ61232.1"/>
    <property type="molecule type" value="Genomic_DNA"/>
</dbReference>